<feature type="domain" description="OmpA-like" evidence="2">
    <location>
        <begin position="336"/>
        <end position="454"/>
    </location>
</feature>
<dbReference type="InterPro" id="IPR017732">
    <property type="entry name" value="T4/T6SS_DotU"/>
</dbReference>
<dbReference type="RefSeq" id="WP_092677983.1">
    <property type="nucleotide sequence ID" value="NZ_FOGC01000014.1"/>
</dbReference>
<dbReference type="GO" id="GO:0016020">
    <property type="term" value="C:membrane"/>
    <property type="evidence" value="ECO:0007669"/>
    <property type="project" value="UniProtKB-UniRule"/>
</dbReference>
<dbReference type="CDD" id="cd07185">
    <property type="entry name" value="OmpA_C-like"/>
    <property type="match status" value="1"/>
</dbReference>
<dbReference type="Pfam" id="PF09850">
    <property type="entry name" value="DotU"/>
    <property type="match status" value="1"/>
</dbReference>
<dbReference type="STRING" id="988801.SAMN05216522_1144"/>
<dbReference type="InterPro" id="IPR038522">
    <property type="entry name" value="T4/T6SS_DotU_sf"/>
</dbReference>
<evidence type="ECO:0000259" key="2">
    <source>
        <dbReference type="PROSITE" id="PS51123"/>
    </source>
</evidence>
<dbReference type="Pfam" id="PF00691">
    <property type="entry name" value="OmpA"/>
    <property type="match status" value="1"/>
</dbReference>
<gene>
    <name evidence="3" type="ORF">SAMN05216522_1144</name>
</gene>
<dbReference type="PANTHER" id="PTHR38033">
    <property type="entry name" value="MEMBRANE PROTEIN-RELATED"/>
    <property type="match status" value="1"/>
</dbReference>
<dbReference type="Proteomes" id="UP000242515">
    <property type="component" value="Unassembled WGS sequence"/>
</dbReference>
<dbReference type="Gene3D" id="3.30.1330.60">
    <property type="entry name" value="OmpA-like domain"/>
    <property type="match status" value="1"/>
</dbReference>
<protein>
    <submittedName>
        <fullName evidence="3">Type VI secretion system protein ImpK</fullName>
    </submittedName>
</protein>
<dbReference type="EMBL" id="FOGC01000014">
    <property type="protein sequence ID" value="SER19965.1"/>
    <property type="molecule type" value="Genomic_DNA"/>
</dbReference>
<evidence type="ECO:0000313" key="4">
    <source>
        <dbReference type="Proteomes" id="UP000242515"/>
    </source>
</evidence>
<sequence length="454" mass="49955">MSASSDLDPMDDFSFLTGGENTASDQALGHFLLDEALPAESLSADKLKVNSTPGAQLRYDATQLRTESVQQRVATVTAASEPLLEAAQPLLRVLSEMPENLHNREQMLLLKEGLKAEISLFGVVCDEVDISWKKMAIVRFCLCTALDEAALAKAWGQEYGWSHNNLLNHFEGDSDGGDKFFLLVGRLSMTPHEYADVLEILLRILGLGFEGRYSIIENGDRHLTKIRQRMLTLLQSTRDSIPAALASHVLPLRNPKKRRLTIIPVRVSLLLTLVLCIGSFIGCKYLLLEPESHELSRMTALQHSQQNAAPTTTDLRLSDLLKDEIANRLVQVKEQAHQGIVTLPGDANFAVGAAEIMPARVELLLKIARAVQRLNGKVRIVGYTDAMPISRPGVPDNQVLSEKRADSVAQIFLKNGLSKADVQSAGVGDRNPVASNRNPAGRAQNRRVDIFVNY</sequence>
<accession>A0A1H9M916</accession>
<dbReference type="Gene3D" id="1.25.40.590">
    <property type="entry name" value="Type IV / VI secretion system, DotU"/>
    <property type="match status" value="1"/>
</dbReference>
<dbReference type="PROSITE" id="PS51123">
    <property type="entry name" value="OMPA_2"/>
    <property type="match status" value="1"/>
</dbReference>
<evidence type="ECO:0000313" key="3">
    <source>
        <dbReference type="EMBL" id="SER19965.1"/>
    </source>
</evidence>
<keyword evidence="4" id="KW-1185">Reference proteome</keyword>
<name>A0A1H9M916_9GAMM</name>
<organism evidence="3 4">
    <name type="scientific">Rosenbergiella nectarea</name>
    <dbReference type="NCBI Taxonomy" id="988801"/>
    <lineage>
        <taxon>Bacteria</taxon>
        <taxon>Pseudomonadati</taxon>
        <taxon>Pseudomonadota</taxon>
        <taxon>Gammaproteobacteria</taxon>
        <taxon>Enterobacterales</taxon>
        <taxon>Erwiniaceae</taxon>
        <taxon>Rosenbergiella</taxon>
    </lineage>
</organism>
<reference evidence="4" key="1">
    <citation type="submission" date="2016-10" db="EMBL/GenBank/DDBJ databases">
        <authorList>
            <person name="Varghese N."/>
            <person name="Submissions S."/>
        </authorList>
    </citation>
    <scope>NUCLEOTIDE SEQUENCE [LARGE SCALE GENOMIC DNA]</scope>
    <source>
        <strain evidence="4">8N4</strain>
    </source>
</reference>
<dbReference type="NCBIfam" id="NF038228">
    <property type="entry name" value="IcmH_DotU_IVB"/>
    <property type="match status" value="1"/>
</dbReference>
<evidence type="ECO:0000256" key="1">
    <source>
        <dbReference type="PROSITE-ProRule" id="PRU00473"/>
    </source>
</evidence>
<proteinExistence type="predicted"/>
<dbReference type="AlphaFoldDB" id="A0A1H9M916"/>
<dbReference type="NCBIfam" id="TIGR03349">
    <property type="entry name" value="IV_VI_DotU"/>
    <property type="match status" value="1"/>
</dbReference>
<dbReference type="SUPFAM" id="SSF103088">
    <property type="entry name" value="OmpA-like"/>
    <property type="match status" value="1"/>
</dbReference>
<dbReference type="InterPro" id="IPR036737">
    <property type="entry name" value="OmpA-like_sf"/>
</dbReference>
<dbReference type="PANTHER" id="PTHR38033:SF1">
    <property type="entry name" value="DOTU FAMILY TYPE IV_VI SECRETION SYSTEM PROTEIN"/>
    <property type="match status" value="1"/>
</dbReference>
<keyword evidence="1" id="KW-0472">Membrane</keyword>
<dbReference type="OrthoDB" id="345640at2"/>
<dbReference type="InterPro" id="IPR006665">
    <property type="entry name" value="OmpA-like"/>
</dbReference>